<name>A0ABU1IKW8_9BACL</name>
<dbReference type="SUPFAM" id="SSF58104">
    <property type="entry name" value="Methyl-accepting chemotaxis protein (MCP) signaling domain"/>
    <property type="match status" value="1"/>
</dbReference>
<gene>
    <name evidence="8" type="ORF">JOE21_001334</name>
</gene>
<feature type="transmembrane region" description="Helical" evidence="5">
    <location>
        <begin position="554"/>
        <end position="578"/>
    </location>
</feature>
<feature type="transmembrane region" description="Helical" evidence="5">
    <location>
        <begin position="584"/>
        <end position="603"/>
    </location>
</feature>
<evidence type="ECO:0000256" key="4">
    <source>
        <dbReference type="ARBA" id="ARBA00023136"/>
    </source>
</evidence>
<evidence type="ECO:0000256" key="3">
    <source>
        <dbReference type="ARBA" id="ARBA00022989"/>
    </source>
</evidence>
<dbReference type="RefSeq" id="WP_309863904.1">
    <property type="nucleotide sequence ID" value="NZ_JAVDQG010000003.1"/>
</dbReference>
<evidence type="ECO:0000259" key="7">
    <source>
        <dbReference type="Pfam" id="PF12698"/>
    </source>
</evidence>
<evidence type="ECO:0000256" key="5">
    <source>
        <dbReference type="SAM" id="Phobius"/>
    </source>
</evidence>
<dbReference type="PANTHER" id="PTHR43077">
    <property type="entry name" value="TRANSPORT PERMEASE YVFS-RELATED"/>
    <property type="match status" value="1"/>
</dbReference>
<accession>A0ABU1IKW8</accession>
<dbReference type="Gene3D" id="1.10.287.950">
    <property type="entry name" value="Methyl-accepting chemotaxis protein"/>
    <property type="match status" value="1"/>
</dbReference>
<reference evidence="8 9" key="1">
    <citation type="submission" date="2023-07" db="EMBL/GenBank/DDBJ databases">
        <title>Genomic Encyclopedia of Type Strains, Phase IV (KMG-IV): sequencing the most valuable type-strain genomes for metagenomic binning, comparative biology and taxonomic classification.</title>
        <authorList>
            <person name="Goeker M."/>
        </authorList>
    </citation>
    <scope>NUCLEOTIDE SEQUENCE [LARGE SCALE GENOMIC DNA]</scope>
    <source>
        <strain evidence="8 9">DSM 45903</strain>
    </source>
</reference>
<evidence type="ECO:0000256" key="2">
    <source>
        <dbReference type="ARBA" id="ARBA00022692"/>
    </source>
</evidence>
<dbReference type="InterPro" id="IPR013525">
    <property type="entry name" value="ABC2_TM"/>
</dbReference>
<dbReference type="EMBL" id="JAVDQG010000003">
    <property type="protein sequence ID" value="MDR6225336.1"/>
    <property type="molecule type" value="Genomic_DNA"/>
</dbReference>
<keyword evidence="2 5" id="KW-0812">Transmembrane</keyword>
<evidence type="ECO:0000259" key="6">
    <source>
        <dbReference type="Pfam" id="PF01061"/>
    </source>
</evidence>
<comment type="subcellular location">
    <subcellularLocation>
        <location evidence="1">Membrane</location>
        <topology evidence="1">Multi-pass membrane protein</topology>
    </subcellularLocation>
</comment>
<evidence type="ECO:0000256" key="1">
    <source>
        <dbReference type="ARBA" id="ARBA00004141"/>
    </source>
</evidence>
<feature type="domain" description="ABC-2 type transporter transmembrane" evidence="6">
    <location>
        <begin position="559"/>
        <end position="662"/>
    </location>
</feature>
<comment type="caution">
    <text evidence="8">The sequence shown here is derived from an EMBL/GenBank/DDBJ whole genome shotgun (WGS) entry which is preliminary data.</text>
</comment>
<keyword evidence="3 5" id="KW-1133">Transmembrane helix</keyword>
<dbReference type="Gene3D" id="3.40.1710.10">
    <property type="entry name" value="abc type-2 transporter like domain"/>
    <property type="match status" value="1"/>
</dbReference>
<keyword evidence="4 5" id="KW-0472">Membrane</keyword>
<feature type="transmembrane region" description="Helical" evidence="5">
    <location>
        <begin position="522"/>
        <end position="542"/>
    </location>
</feature>
<dbReference type="InterPro" id="IPR017500">
    <property type="entry name" value="Phage_infect_YhgE_N"/>
</dbReference>
<dbReference type="Pfam" id="PF01061">
    <property type="entry name" value="ABC2_membrane"/>
    <property type="match status" value="1"/>
</dbReference>
<dbReference type="NCBIfam" id="TIGR03061">
    <property type="entry name" value="pip_yhgE_Nterm"/>
    <property type="match status" value="1"/>
</dbReference>
<organism evidence="8 9">
    <name type="scientific">Desmospora profundinema</name>
    <dbReference type="NCBI Taxonomy" id="1571184"/>
    <lineage>
        <taxon>Bacteria</taxon>
        <taxon>Bacillati</taxon>
        <taxon>Bacillota</taxon>
        <taxon>Bacilli</taxon>
        <taxon>Bacillales</taxon>
        <taxon>Thermoactinomycetaceae</taxon>
        <taxon>Desmospora</taxon>
    </lineage>
</organism>
<feature type="transmembrane region" description="Helical" evidence="5">
    <location>
        <begin position="615"/>
        <end position="634"/>
    </location>
</feature>
<feature type="transmembrane region" description="Helical" evidence="5">
    <location>
        <begin position="678"/>
        <end position="698"/>
    </location>
</feature>
<keyword evidence="9" id="KW-1185">Reference proteome</keyword>
<feature type="domain" description="ABC-2 type transporter transmembrane" evidence="7">
    <location>
        <begin position="24"/>
        <end position="124"/>
    </location>
</feature>
<dbReference type="InterPro" id="IPR017501">
    <property type="entry name" value="Phage_infect_YhgE_C"/>
</dbReference>
<dbReference type="NCBIfam" id="TIGR03062">
    <property type="entry name" value="pip_yhgE_Cterm"/>
    <property type="match status" value="1"/>
</dbReference>
<dbReference type="InterPro" id="IPR051328">
    <property type="entry name" value="T7SS_ABC-Transporter"/>
</dbReference>
<evidence type="ECO:0000313" key="9">
    <source>
        <dbReference type="Proteomes" id="UP001185012"/>
    </source>
</evidence>
<dbReference type="Pfam" id="PF12698">
    <property type="entry name" value="ABC2_membrane_3"/>
    <property type="match status" value="1"/>
</dbReference>
<dbReference type="Proteomes" id="UP001185012">
    <property type="component" value="Unassembled WGS sequence"/>
</dbReference>
<proteinExistence type="predicted"/>
<protein>
    <submittedName>
        <fullName evidence="8">Membrane protein</fullName>
    </submittedName>
</protein>
<feature type="transmembrane region" description="Helical" evidence="5">
    <location>
        <begin position="20"/>
        <end position="42"/>
    </location>
</feature>
<dbReference type="PANTHER" id="PTHR43077:SF5">
    <property type="entry name" value="PHAGE INFECTION PROTEIN"/>
    <property type="match status" value="1"/>
</dbReference>
<evidence type="ECO:0000313" key="8">
    <source>
        <dbReference type="EMBL" id="MDR6225336.1"/>
    </source>
</evidence>
<dbReference type="PROSITE" id="PS51257">
    <property type="entry name" value="PROKAR_LIPOPROTEIN"/>
    <property type="match status" value="1"/>
</dbReference>
<sequence length="710" mass="78293">MWWRERRLALDDMWRFRRMIPVLLGVLMIPLVYSCLYLWAFFDPYSFMQDLPVAVVNEDRGTKWEGEEVYVGEDLVEQLMEDDHLQWHLVSRKEMEHGLEKNRYYLAVVIPENFSKRVASIQDPDPKQAGLKYKVNPGHNYLSAQMGDRIVQDLERRVAIHFTHAYVEGLFDKLADSAADLDEAADGARSLADATKQAADATGEVDRGAGQLADGVRTLNQSLHQLWMGSQRLVLGLERSSQGSSQLAAGVQKMDESLQLMKEETLLAKGKIPQLQEGAERVQGGIEAIRQLLSDPNLTRRAERISTLAQEIQQHHKKADEARQQLLERHPELADSPEMRQLEEALAGSAALDGKAIVEEASQLNQQWKQAQKNIDALAEGQGRVVDGIAGVAAGFERQGEALNRLTQGSATLQKQMERLVDGQKNLLDGAHALENGLSRAAQAPTGLSEGMGRLQTGIKELQSGLFRIGDGQGTLADRLGEGVQKAWDQLRDSDAKADQMADPLKVNKESIHPVPNYATGFAPYFIALSLWVGAMILFTVIDLKRPLLDDQRPLSIPSALAMGSLQALLLVTALMWLVGIRPWSAGALLALAVLTSVAFIAINHMLVGLLGDVGRFLAIVILMLQLAASGGTYPVELLPQILREIHPWLPMTHAIEGLRSAISIGNPELLWRSAGVLLLYAAGAYTLRAAVMGVIAWRKRQRFESPSTA</sequence>